<dbReference type="Proteomes" id="UP000504637">
    <property type="component" value="Unplaced"/>
</dbReference>
<dbReference type="AlphaFoldDB" id="A0A6J3M928"/>
<keyword evidence="1 4" id="KW-0479">Metal-binding</keyword>
<reference evidence="8" key="3">
    <citation type="submission" date="2025-08" db="UniProtKB">
        <authorList>
            <consortium name="RefSeq"/>
        </authorList>
    </citation>
    <scope>IDENTIFICATION</scope>
    <source>
        <strain evidence="8">CBS 342.82</strain>
    </source>
</reference>
<reference evidence="8" key="1">
    <citation type="submission" date="2020-01" db="EMBL/GenBank/DDBJ databases">
        <authorList>
            <consortium name="DOE Joint Genome Institute"/>
            <person name="Haridas S."/>
            <person name="Albert R."/>
            <person name="Binder M."/>
            <person name="Bloem J."/>
            <person name="Labutti K."/>
            <person name="Salamov A."/>
            <person name="Andreopoulos B."/>
            <person name="Baker S.E."/>
            <person name="Barry K."/>
            <person name="Bills G."/>
            <person name="Bluhm B.H."/>
            <person name="Cannon C."/>
            <person name="Castanera R."/>
            <person name="Culley D.E."/>
            <person name="Daum C."/>
            <person name="Ezra D."/>
            <person name="Gonzalez J.B."/>
            <person name="Henrissat B."/>
            <person name="Kuo A."/>
            <person name="Liang C."/>
            <person name="Lipzen A."/>
            <person name="Lutzoni F."/>
            <person name="Magnuson J."/>
            <person name="Mondo S."/>
            <person name="Nolan M."/>
            <person name="Ohm R."/>
            <person name="Pangilinan J."/>
            <person name="Park H.-J."/>
            <person name="Ramirez L."/>
            <person name="Alfaro M."/>
            <person name="Sun H."/>
            <person name="Tritt A."/>
            <person name="Yoshinaga Y."/>
            <person name="Zwiers L.-H."/>
            <person name="Turgeon B.G."/>
            <person name="Goodwin S.B."/>
            <person name="Spatafora J.W."/>
            <person name="Crous P.W."/>
            <person name="Grigoriev I.V."/>
        </authorList>
    </citation>
    <scope>NUCLEOTIDE SEQUENCE</scope>
    <source>
        <strain evidence="8">CBS 342.82</strain>
    </source>
</reference>
<keyword evidence="3 4" id="KW-0862">Zinc</keyword>
<keyword evidence="2 4" id="KW-0863">Zinc-finger</keyword>
<gene>
    <name evidence="8" type="ORF">K489DRAFT_305676</name>
</gene>
<dbReference type="SUPFAM" id="SSF57850">
    <property type="entry name" value="RING/U-box"/>
    <property type="match status" value="1"/>
</dbReference>
<name>A0A6J3M928_9PEZI</name>
<dbReference type="RefSeq" id="XP_033461551.1">
    <property type="nucleotide sequence ID" value="XM_033600545.1"/>
</dbReference>
<feature type="zinc finger region" description="TRAF-type" evidence="4">
    <location>
        <begin position="163"/>
        <end position="209"/>
    </location>
</feature>
<feature type="domain" description="TRAF-type" evidence="6">
    <location>
        <begin position="163"/>
        <end position="209"/>
    </location>
</feature>
<dbReference type="PANTHER" id="PTHR10131">
    <property type="entry name" value="TNF RECEPTOR ASSOCIATED FACTOR"/>
    <property type="match status" value="1"/>
</dbReference>
<evidence type="ECO:0000313" key="7">
    <source>
        <dbReference type="Proteomes" id="UP000504637"/>
    </source>
</evidence>
<dbReference type="InterPro" id="IPR017907">
    <property type="entry name" value="Znf_RING_CS"/>
</dbReference>
<dbReference type="OrthoDB" id="1630758at2759"/>
<dbReference type="Gene3D" id="3.30.40.10">
    <property type="entry name" value="Zinc/RING finger domain, C3HC4 (zinc finger)"/>
    <property type="match status" value="3"/>
</dbReference>
<evidence type="ECO:0000259" key="5">
    <source>
        <dbReference type="PROSITE" id="PS50089"/>
    </source>
</evidence>
<dbReference type="InterPro" id="IPR027370">
    <property type="entry name" value="Znf-RING_euk"/>
</dbReference>
<evidence type="ECO:0000256" key="3">
    <source>
        <dbReference type="ARBA" id="ARBA00022833"/>
    </source>
</evidence>
<dbReference type="PROSITE" id="PS50089">
    <property type="entry name" value="ZF_RING_2"/>
    <property type="match status" value="1"/>
</dbReference>
<dbReference type="SMART" id="SM00184">
    <property type="entry name" value="RING"/>
    <property type="match status" value="1"/>
</dbReference>
<proteinExistence type="predicted"/>
<evidence type="ECO:0000313" key="8">
    <source>
        <dbReference type="RefSeq" id="XP_033461551.1"/>
    </source>
</evidence>
<dbReference type="InterPro" id="IPR013083">
    <property type="entry name" value="Znf_RING/FYVE/PHD"/>
</dbReference>
<organism evidence="8">
    <name type="scientific">Dissoconium aciculare CBS 342.82</name>
    <dbReference type="NCBI Taxonomy" id="1314786"/>
    <lineage>
        <taxon>Eukaryota</taxon>
        <taxon>Fungi</taxon>
        <taxon>Dikarya</taxon>
        <taxon>Ascomycota</taxon>
        <taxon>Pezizomycotina</taxon>
        <taxon>Dothideomycetes</taxon>
        <taxon>Dothideomycetidae</taxon>
        <taxon>Mycosphaerellales</taxon>
        <taxon>Dissoconiaceae</taxon>
        <taxon>Dissoconium</taxon>
    </lineage>
</organism>
<protein>
    <recommendedName>
        <fullName evidence="9">TRAF-like signal transducer</fullName>
    </recommendedName>
</protein>
<evidence type="ECO:0000256" key="1">
    <source>
        <dbReference type="ARBA" id="ARBA00022723"/>
    </source>
</evidence>
<dbReference type="PANTHER" id="PTHR10131:SF94">
    <property type="entry name" value="TNF RECEPTOR-ASSOCIATED FACTOR 4"/>
    <property type="match status" value="1"/>
</dbReference>
<dbReference type="SUPFAM" id="SSF49599">
    <property type="entry name" value="TRAF domain-like"/>
    <property type="match status" value="2"/>
</dbReference>
<dbReference type="GO" id="GO:0008270">
    <property type="term" value="F:zinc ion binding"/>
    <property type="evidence" value="ECO:0007669"/>
    <property type="project" value="UniProtKB-KW"/>
</dbReference>
<dbReference type="Pfam" id="PF02176">
    <property type="entry name" value="zf-TRAF"/>
    <property type="match status" value="1"/>
</dbReference>
<dbReference type="PROSITE" id="PS50145">
    <property type="entry name" value="ZF_TRAF"/>
    <property type="match status" value="1"/>
</dbReference>
<evidence type="ECO:0000256" key="2">
    <source>
        <dbReference type="ARBA" id="ARBA00022771"/>
    </source>
</evidence>
<dbReference type="InterPro" id="IPR001841">
    <property type="entry name" value="Znf_RING"/>
</dbReference>
<accession>A0A6J3M928</accession>
<feature type="non-terminal residue" evidence="8">
    <location>
        <position position="1"/>
    </location>
</feature>
<feature type="non-terminal residue" evidence="8">
    <location>
        <position position="389"/>
    </location>
</feature>
<evidence type="ECO:0000259" key="6">
    <source>
        <dbReference type="PROSITE" id="PS50145"/>
    </source>
</evidence>
<feature type="domain" description="RING-type" evidence="5">
    <location>
        <begin position="17"/>
        <end position="66"/>
    </location>
</feature>
<dbReference type="PROSITE" id="PS00518">
    <property type="entry name" value="ZF_RING_1"/>
    <property type="match status" value="1"/>
</dbReference>
<reference evidence="8" key="2">
    <citation type="submission" date="2020-04" db="EMBL/GenBank/DDBJ databases">
        <authorList>
            <consortium name="NCBI Genome Project"/>
        </authorList>
    </citation>
    <scope>NUCLEOTIDE SEQUENCE</scope>
    <source>
        <strain evidence="8">CBS 342.82</strain>
    </source>
</reference>
<keyword evidence="7" id="KW-1185">Reference proteome</keyword>
<dbReference type="Pfam" id="PF13445">
    <property type="entry name" value="zf-RING_UBOX"/>
    <property type="match status" value="1"/>
</dbReference>
<sequence>DLRMIDYVATVDENLTCPICRCPFIDPVILNECDHCFCRDCIRQTWTTPSSPYSPHGPRGDCPSCRTPAKLGPRSATTKILVNILDDLLVKCPNTGEGCSTIVKRGEVQDHVTIYCGYAKIECPDENCDLPIRRKDALQGCLHVDVSCVACREELQTSTLEQHWAETCPDRVFPCNLCDASISYKDLVEHNQRLCPAVSIPCPGSALGCYLVGKKEDMESHATHCVLAKLAPVLDAQRQRMDEQEAAQKEMNRKLEIFESGFSTIQNIICPQHDVSDANTADNLPINPVNRLTRTQSVPSPAYGREHAVDVSFSNPALTNAPYTSPFHHLLSMHEALREEVNRTSTALADLDGRHSVQILNENIRMRDEIAYVGAQVAGLQRQVTWLTS</sequence>
<dbReference type="InterPro" id="IPR001293">
    <property type="entry name" value="Znf_TRAF"/>
</dbReference>
<evidence type="ECO:0008006" key="9">
    <source>
        <dbReference type="Google" id="ProtNLM"/>
    </source>
</evidence>
<dbReference type="GeneID" id="54358345"/>
<evidence type="ECO:0000256" key="4">
    <source>
        <dbReference type="PROSITE-ProRule" id="PRU00207"/>
    </source>
</evidence>